<dbReference type="Proteomes" id="UP000198373">
    <property type="component" value="Unassembled WGS sequence"/>
</dbReference>
<name>A0A239DJN1_9ACTN</name>
<gene>
    <name evidence="4" type="ORF">SAMN06893096_103197</name>
</gene>
<proteinExistence type="predicted"/>
<keyword evidence="4" id="KW-0689">Ribosomal protein</keyword>
<sequence>MHGLPAGLTARPLTEDDVHAGAELMAAAEPADDTGEHVDVGDLTEWWVNDLVDLPRDGRAVCADDGTLVAWAMVFSLGGAREDHRIALDGRVHPGWRGRGIGRALLDWQLGRAAELHRRDHPDLPARMTVSVPPGMASLGSLARRAGFAPERWYADMERPLTGLPEVPAVPGVQLVPYTRDRDDEVRRAHNAAFADHHGSAERDPTAWASWYTGQRAFRPELSVLALADGAVAGYVLAYVYDADTRATGLQQSHLGQLGVLRGARGRGIASAAILAALHAAAAAGCDTAGLQVDTENPTGAFGLYRRLGFTGIRTRVQWACSRPPAR</sequence>
<evidence type="ECO:0000313" key="5">
    <source>
        <dbReference type="Proteomes" id="UP000198373"/>
    </source>
</evidence>
<dbReference type="AlphaFoldDB" id="A0A239DJN1"/>
<dbReference type="PANTHER" id="PTHR43877">
    <property type="entry name" value="AMINOALKYLPHOSPHONATE N-ACETYLTRANSFERASE-RELATED-RELATED"/>
    <property type="match status" value="1"/>
</dbReference>
<evidence type="ECO:0000256" key="1">
    <source>
        <dbReference type="ARBA" id="ARBA00022679"/>
    </source>
</evidence>
<protein>
    <submittedName>
        <fullName evidence="4">Ribosomal protein S18 acetylase RimI</fullName>
    </submittedName>
</protein>
<dbReference type="EMBL" id="FZOO01000003">
    <property type="protein sequence ID" value="SNS31913.1"/>
    <property type="molecule type" value="Genomic_DNA"/>
</dbReference>
<feature type="domain" description="N-acetyltransferase" evidence="3">
    <location>
        <begin position="173"/>
        <end position="327"/>
    </location>
</feature>
<dbReference type="InterPro" id="IPR050832">
    <property type="entry name" value="Bact_Acetyltransf"/>
</dbReference>
<keyword evidence="4" id="KW-0687">Ribonucleoprotein</keyword>
<keyword evidence="5" id="KW-1185">Reference proteome</keyword>
<dbReference type="Gene3D" id="3.40.630.30">
    <property type="match status" value="1"/>
</dbReference>
<dbReference type="PROSITE" id="PS51186">
    <property type="entry name" value="GNAT"/>
    <property type="match status" value="2"/>
</dbReference>
<feature type="domain" description="N-acetyltransferase" evidence="3">
    <location>
        <begin position="8"/>
        <end position="162"/>
    </location>
</feature>
<reference evidence="5" key="1">
    <citation type="submission" date="2017-06" db="EMBL/GenBank/DDBJ databases">
        <authorList>
            <person name="Varghese N."/>
            <person name="Submissions S."/>
        </authorList>
    </citation>
    <scope>NUCLEOTIDE SEQUENCE [LARGE SCALE GENOMIC DNA]</scope>
    <source>
        <strain evidence="5">DSM 46839</strain>
    </source>
</reference>
<accession>A0A239DJN1</accession>
<dbReference type="GO" id="GO:0005840">
    <property type="term" value="C:ribosome"/>
    <property type="evidence" value="ECO:0007669"/>
    <property type="project" value="UniProtKB-KW"/>
</dbReference>
<dbReference type="InterPro" id="IPR000182">
    <property type="entry name" value="GNAT_dom"/>
</dbReference>
<dbReference type="CDD" id="cd04301">
    <property type="entry name" value="NAT_SF"/>
    <property type="match status" value="1"/>
</dbReference>
<dbReference type="InterPro" id="IPR016181">
    <property type="entry name" value="Acyl_CoA_acyltransferase"/>
</dbReference>
<keyword evidence="2" id="KW-0012">Acyltransferase</keyword>
<organism evidence="4 5">
    <name type="scientific">Geodermatophilus pulveris</name>
    <dbReference type="NCBI Taxonomy" id="1564159"/>
    <lineage>
        <taxon>Bacteria</taxon>
        <taxon>Bacillati</taxon>
        <taxon>Actinomycetota</taxon>
        <taxon>Actinomycetes</taxon>
        <taxon>Geodermatophilales</taxon>
        <taxon>Geodermatophilaceae</taxon>
        <taxon>Geodermatophilus</taxon>
    </lineage>
</organism>
<dbReference type="SUPFAM" id="SSF55729">
    <property type="entry name" value="Acyl-CoA N-acyltransferases (Nat)"/>
    <property type="match status" value="2"/>
</dbReference>
<dbReference type="GO" id="GO:0016747">
    <property type="term" value="F:acyltransferase activity, transferring groups other than amino-acyl groups"/>
    <property type="evidence" value="ECO:0007669"/>
    <property type="project" value="InterPro"/>
</dbReference>
<dbReference type="Pfam" id="PF00583">
    <property type="entry name" value="Acetyltransf_1"/>
    <property type="match status" value="2"/>
</dbReference>
<evidence type="ECO:0000259" key="3">
    <source>
        <dbReference type="PROSITE" id="PS51186"/>
    </source>
</evidence>
<evidence type="ECO:0000256" key="2">
    <source>
        <dbReference type="ARBA" id="ARBA00023315"/>
    </source>
</evidence>
<evidence type="ECO:0000313" key="4">
    <source>
        <dbReference type="EMBL" id="SNS31913.1"/>
    </source>
</evidence>
<keyword evidence="1" id="KW-0808">Transferase</keyword>
<dbReference type="RefSeq" id="WP_245820994.1">
    <property type="nucleotide sequence ID" value="NZ_FZOO01000003.1"/>
</dbReference>